<evidence type="ECO:0000313" key="3">
    <source>
        <dbReference type="EMBL" id="PZD73039.1"/>
    </source>
</evidence>
<dbReference type="GO" id="GO:0007059">
    <property type="term" value="P:chromosome segregation"/>
    <property type="evidence" value="ECO:0007669"/>
    <property type="project" value="UniProtKB-KW"/>
</dbReference>
<sequence>MSTSFAQNAISMLIDMAQRGEIDPWDVQVIDVFDKFLNELSYQDSQELATSGQAFLYASMLVFLKAETLDPHAGTEEPEEDFEQLFLEDADPNAAPLPSHLEDYLQRRPVACPPQKRRVTLTELIHQLELMAVAVDRQSRRPKLRRVKRPSRAQSMKAIAQLAHQENLSEVAEELEVLLAELCLDEESWLDLKDLLTVKNDPVGVFWALLILCAQSKVELDQSNFYQDLRLRPLTPEPPAKIELPNFNSAAS</sequence>
<name>A0A2W1JHL1_9CYAN</name>
<accession>A0A2W1JHL1</accession>
<reference evidence="3 4" key="1">
    <citation type="journal article" date="2018" name="Sci. Rep.">
        <title>A novel species of the marine cyanobacterium Acaryochloris with a unique pigment content and lifestyle.</title>
        <authorList>
            <person name="Partensky F."/>
            <person name="Six C."/>
            <person name="Ratin M."/>
            <person name="Garczarek L."/>
            <person name="Vaulot D."/>
            <person name="Probert I."/>
            <person name="Calteau A."/>
            <person name="Gourvil P."/>
            <person name="Marie D."/>
            <person name="Grebert T."/>
            <person name="Bouchier C."/>
            <person name="Le Panse S."/>
            <person name="Gachenot M."/>
            <person name="Rodriguez F."/>
            <person name="Garrido J.L."/>
        </authorList>
    </citation>
    <scope>NUCLEOTIDE SEQUENCE [LARGE SCALE GENOMIC DNA]</scope>
    <source>
        <strain evidence="3 4">RCC1774</strain>
    </source>
</reference>
<comment type="caution">
    <text evidence="3">The sequence shown here is derived from an EMBL/GenBank/DDBJ whole genome shotgun (WGS) entry which is preliminary data.</text>
</comment>
<evidence type="ECO:0000256" key="2">
    <source>
        <dbReference type="ARBA" id="ARBA00044777"/>
    </source>
</evidence>
<dbReference type="EMBL" id="PQWO01000007">
    <property type="protein sequence ID" value="PZD73039.1"/>
    <property type="molecule type" value="Genomic_DNA"/>
</dbReference>
<protein>
    <recommendedName>
        <fullName evidence="2">Segregation and condensation protein A</fullName>
    </recommendedName>
</protein>
<dbReference type="PANTHER" id="PTHR33969">
    <property type="entry name" value="SEGREGATION AND CONDENSATION PROTEIN A"/>
    <property type="match status" value="1"/>
</dbReference>
<dbReference type="Pfam" id="PF02616">
    <property type="entry name" value="SMC_ScpA"/>
    <property type="match status" value="1"/>
</dbReference>
<keyword evidence="1" id="KW-0159">Chromosome partition</keyword>
<organism evidence="3 4">
    <name type="scientific">Acaryochloris thomasi RCC1774</name>
    <dbReference type="NCBI Taxonomy" id="1764569"/>
    <lineage>
        <taxon>Bacteria</taxon>
        <taxon>Bacillati</taxon>
        <taxon>Cyanobacteriota</taxon>
        <taxon>Cyanophyceae</taxon>
        <taxon>Acaryochloridales</taxon>
        <taxon>Acaryochloridaceae</taxon>
        <taxon>Acaryochloris</taxon>
        <taxon>Acaryochloris thomasi</taxon>
    </lineage>
</organism>
<dbReference type="OrthoDB" id="425117at2"/>
<evidence type="ECO:0000256" key="1">
    <source>
        <dbReference type="ARBA" id="ARBA00022829"/>
    </source>
</evidence>
<dbReference type="Gene3D" id="6.10.250.2410">
    <property type="match status" value="1"/>
</dbReference>
<gene>
    <name evidence="3" type="primary">scpA_1</name>
    <name evidence="3" type="ORF">C1752_02902</name>
</gene>
<dbReference type="Proteomes" id="UP000248857">
    <property type="component" value="Unassembled WGS sequence"/>
</dbReference>
<dbReference type="RefSeq" id="WP_110986588.1">
    <property type="nucleotide sequence ID" value="NZ_CAWNWM010000007.1"/>
</dbReference>
<proteinExistence type="predicted"/>
<dbReference type="InterPro" id="IPR003768">
    <property type="entry name" value="ScpA"/>
</dbReference>
<keyword evidence="4" id="KW-1185">Reference proteome</keyword>
<dbReference type="AlphaFoldDB" id="A0A2W1JHL1"/>
<evidence type="ECO:0000313" key="4">
    <source>
        <dbReference type="Proteomes" id="UP000248857"/>
    </source>
</evidence>
<dbReference type="PANTHER" id="PTHR33969:SF2">
    <property type="entry name" value="SEGREGATION AND CONDENSATION PROTEIN A"/>
    <property type="match status" value="1"/>
</dbReference>